<feature type="transmembrane region" description="Helical" evidence="9">
    <location>
        <begin position="95"/>
        <end position="113"/>
    </location>
</feature>
<dbReference type="GO" id="GO:0004190">
    <property type="term" value="F:aspartic-type endopeptidase activity"/>
    <property type="evidence" value="ECO:0007669"/>
    <property type="project" value="UniProtKB-UniRule"/>
</dbReference>
<dbReference type="GO" id="GO:0005886">
    <property type="term" value="C:plasma membrane"/>
    <property type="evidence" value="ECO:0007669"/>
    <property type="project" value="UniProtKB-SubCell"/>
</dbReference>
<evidence type="ECO:0000256" key="8">
    <source>
        <dbReference type="ARBA" id="ARBA00023136"/>
    </source>
</evidence>
<keyword evidence="6 9" id="KW-0378">Hydrolase</keyword>
<comment type="similarity">
    <text evidence="1 9 10">Belongs to the peptidase A8 family.</text>
</comment>
<sequence>MAKKARSAARRRTILVTVAVGLAAIAWIVKIAVEAALSDGGTVDLGLLQLRLFYNTGVSFSFGSSLPLWVVVTVTGAITLAIAIYAWVAAADVTMLGLIGLAAVVAGAATNLVNRTVDGAVADYFHTGWFATFNLPDTYITLGVVCIGLSVLFPGRAARAADAAPDTVESTERSEG</sequence>
<accession>A0A511DE61</accession>
<organism evidence="11 12">
    <name type="scientific">Pseudonocardia sulfidoxydans NBRC 16205</name>
    <dbReference type="NCBI Taxonomy" id="1223511"/>
    <lineage>
        <taxon>Bacteria</taxon>
        <taxon>Bacillati</taxon>
        <taxon>Actinomycetota</taxon>
        <taxon>Actinomycetes</taxon>
        <taxon>Pseudonocardiales</taxon>
        <taxon>Pseudonocardiaceae</taxon>
        <taxon>Pseudonocardia</taxon>
    </lineage>
</organism>
<dbReference type="PRINTS" id="PR00781">
    <property type="entry name" value="LIPOSIGPTASE"/>
</dbReference>
<feature type="active site" evidence="9">
    <location>
        <position position="137"/>
    </location>
</feature>
<comment type="pathway">
    <text evidence="9">Protein modification; lipoprotein biosynthesis (signal peptide cleavage).</text>
</comment>
<feature type="transmembrane region" description="Helical" evidence="9">
    <location>
        <begin position="133"/>
        <end position="153"/>
    </location>
</feature>
<keyword evidence="5 9" id="KW-0064">Aspartyl protease</keyword>
<evidence type="ECO:0000313" key="12">
    <source>
        <dbReference type="Proteomes" id="UP000321685"/>
    </source>
</evidence>
<comment type="function">
    <text evidence="9">This protein specifically catalyzes the removal of signal peptides from prolipoproteins.</text>
</comment>
<dbReference type="Pfam" id="PF01252">
    <property type="entry name" value="Peptidase_A8"/>
    <property type="match status" value="1"/>
</dbReference>
<evidence type="ECO:0000256" key="10">
    <source>
        <dbReference type="RuleBase" id="RU004181"/>
    </source>
</evidence>
<comment type="caution">
    <text evidence="11">The sequence shown here is derived from an EMBL/GenBank/DDBJ whole genome shotgun (WGS) entry which is preliminary data.</text>
</comment>
<comment type="catalytic activity">
    <reaction evidence="9">
        <text>Release of signal peptides from bacterial membrane prolipoproteins. Hydrolyzes -Xaa-Yaa-Zaa-|-(S,diacylglyceryl)Cys-, in which Xaa is hydrophobic (preferably Leu), and Yaa (Ala or Ser) and Zaa (Gly or Ala) have small, neutral side chains.</text>
        <dbReference type="EC" id="3.4.23.36"/>
    </reaction>
</comment>
<name>A0A511DE61_9PSEU</name>
<evidence type="ECO:0000256" key="2">
    <source>
        <dbReference type="ARBA" id="ARBA00022475"/>
    </source>
</evidence>
<feature type="active site" evidence="9">
    <location>
        <position position="123"/>
    </location>
</feature>
<evidence type="ECO:0000256" key="9">
    <source>
        <dbReference type="HAMAP-Rule" id="MF_00161"/>
    </source>
</evidence>
<evidence type="ECO:0000256" key="7">
    <source>
        <dbReference type="ARBA" id="ARBA00022989"/>
    </source>
</evidence>
<reference evidence="11 12" key="1">
    <citation type="submission" date="2019-07" db="EMBL/GenBank/DDBJ databases">
        <title>Whole genome shotgun sequence of Pseudonocardia sulfidoxydans NBRC 16205.</title>
        <authorList>
            <person name="Hosoyama A."/>
            <person name="Uohara A."/>
            <person name="Ohji S."/>
            <person name="Ichikawa N."/>
        </authorList>
    </citation>
    <scope>NUCLEOTIDE SEQUENCE [LARGE SCALE GENOMIC DNA]</scope>
    <source>
        <strain evidence="11 12">NBRC 16205</strain>
    </source>
</reference>
<dbReference type="EC" id="3.4.23.36" evidence="9"/>
<dbReference type="PANTHER" id="PTHR33695:SF1">
    <property type="entry name" value="LIPOPROTEIN SIGNAL PEPTIDASE"/>
    <property type="match status" value="1"/>
</dbReference>
<evidence type="ECO:0000256" key="5">
    <source>
        <dbReference type="ARBA" id="ARBA00022750"/>
    </source>
</evidence>
<evidence type="ECO:0000256" key="1">
    <source>
        <dbReference type="ARBA" id="ARBA00006139"/>
    </source>
</evidence>
<evidence type="ECO:0000256" key="4">
    <source>
        <dbReference type="ARBA" id="ARBA00022692"/>
    </source>
</evidence>
<gene>
    <name evidence="9" type="primary">lspA</name>
    <name evidence="11" type="ORF">PSU4_16470</name>
</gene>
<dbReference type="UniPathway" id="UPA00665"/>
<comment type="subcellular location">
    <subcellularLocation>
        <location evidence="9">Cell membrane</location>
        <topology evidence="9">Multi-pass membrane protein</topology>
    </subcellularLocation>
</comment>
<dbReference type="GO" id="GO:0006508">
    <property type="term" value="P:proteolysis"/>
    <property type="evidence" value="ECO:0007669"/>
    <property type="project" value="UniProtKB-KW"/>
</dbReference>
<proteinExistence type="inferred from homology"/>
<keyword evidence="4 9" id="KW-0812">Transmembrane</keyword>
<feature type="transmembrane region" description="Helical" evidence="9">
    <location>
        <begin position="66"/>
        <end position="88"/>
    </location>
</feature>
<keyword evidence="12" id="KW-1185">Reference proteome</keyword>
<dbReference type="AlphaFoldDB" id="A0A511DE61"/>
<dbReference type="PANTHER" id="PTHR33695">
    <property type="entry name" value="LIPOPROTEIN SIGNAL PEPTIDASE"/>
    <property type="match status" value="1"/>
</dbReference>
<feature type="transmembrane region" description="Helical" evidence="9">
    <location>
        <begin position="12"/>
        <end position="33"/>
    </location>
</feature>
<dbReference type="Proteomes" id="UP000321685">
    <property type="component" value="Unassembled WGS sequence"/>
</dbReference>
<keyword evidence="7 9" id="KW-1133">Transmembrane helix</keyword>
<keyword evidence="3 9" id="KW-0645">Protease</keyword>
<dbReference type="HAMAP" id="MF_00161">
    <property type="entry name" value="LspA"/>
    <property type="match status" value="1"/>
</dbReference>
<keyword evidence="8 9" id="KW-0472">Membrane</keyword>
<evidence type="ECO:0000256" key="3">
    <source>
        <dbReference type="ARBA" id="ARBA00022670"/>
    </source>
</evidence>
<dbReference type="OrthoDB" id="4308908at2"/>
<protein>
    <recommendedName>
        <fullName evidence="9">Lipoprotein signal peptidase</fullName>
        <ecNumber evidence="9">3.4.23.36</ecNumber>
    </recommendedName>
    <alternativeName>
        <fullName evidence="9">Prolipoprotein signal peptidase</fullName>
    </alternativeName>
    <alternativeName>
        <fullName evidence="9">Signal peptidase II</fullName>
        <shortName evidence="9">SPase II</shortName>
    </alternativeName>
</protein>
<evidence type="ECO:0000313" key="11">
    <source>
        <dbReference type="EMBL" id="GEL22693.1"/>
    </source>
</evidence>
<dbReference type="InterPro" id="IPR001872">
    <property type="entry name" value="Peptidase_A8"/>
</dbReference>
<evidence type="ECO:0000256" key="6">
    <source>
        <dbReference type="ARBA" id="ARBA00022801"/>
    </source>
</evidence>
<dbReference type="EMBL" id="BJVJ01000011">
    <property type="protein sequence ID" value="GEL22693.1"/>
    <property type="molecule type" value="Genomic_DNA"/>
</dbReference>
<dbReference type="RefSeq" id="WP_147104415.1">
    <property type="nucleotide sequence ID" value="NZ_BJVJ01000011.1"/>
</dbReference>
<keyword evidence="2 9" id="KW-1003">Cell membrane</keyword>